<dbReference type="PANTHER" id="PTHR23501">
    <property type="entry name" value="MAJOR FACILITATOR SUPERFAMILY"/>
    <property type="match status" value="1"/>
</dbReference>
<feature type="transmembrane region" description="Helical" evidence="8">
    <location>
        <begin position="299"/>
        <end position="318"/>
    </location>
</feature>
<evidence type="ECO:0000256" key="1">
    <source>
        <dbReference type="ARBA" id="ARBA00004141"/>
    </source>
</evidence>
<dbReference type="InterPro" id="IPR011701">
    <property type="entry name" value="MFS"/>
</dbReference>
<evidence type="ECO:0000256" key="6">
    <source>
        <dbReference type="ARBA" id="ARBA00023180"/>
    </source>
</evidence>
<feature type="transmembrane region" description="Helical" evidence="8">
    <location>
        <begin position="168"/>
        <end position="189"/>
    </location>
</feature>
<feature type="transmembrane region" description="Helical" evidence="8">
    <location>
        <begin position="231"/>
        <end position="253"/>
    </location>
</feature>
<feature type="transmembrane region" description="Helical" evidence="8">
    <location>
        <begin position="409"/>
        <end position="425"/>
    </location>
</feature>
<feature type="domain" description="Major facilitator superfamily (MFS) profile" evidence="9">
    <location>
        <begin position="67"/>
        <end position="568"/>
    </location>
</feature>
<proteinExistence type="predicted"/>
<comment type="caution">
    <text evidence="10">The sequence shown here is derived from an EMBL/GenBank/DDBJ whole genome shotgun (WGS) entry which is preliminary data.</text>
</comment>
<evidence type="ECO:0000259" key="9">
    <source>
        <dbReference type="PROSITE" id="PS50850"/>
    </source>
</evidence>
<feature type="transmembrane region" description="Helical" evidence="8">
    <location>
        <begin position="378"/>
        <end position="397"/>
    </location>
</feature>
<feature type="compositionally biased region" description="Basic and acidic residues" evidence="7">
    <location>
        <begin position="578"/>
        <end position="587"/>
    </location>
</feature>
<dbReference type="Proteomes" id="UP000622797">
    <property type="component" value="Unassembled WGS sequence"/>
</dbReference>
<dbReference type="GO" id="GO:0005886">
    <property type="term" value="C:plasma membrane"/>
    <property type="evidence" value="ECO:0007669"/>
    <property type="project" value="TreeGrafter"/>
</dbReference>
<dbReference type="InterPro" id="IPR020846">
    <property type="entry name" value="MFS_dom"/>
</dbReference>
<evidence type="ECO:0000313" key="11">
    <source>
        <dbReference type="Proteomes" id="UP000622797"/>
    </source>
</evidence>
<dbReference type="OrthoDB" id="10021397at2759"/>
<feature type="transmembrane region" description="Helical" evidence="8">
    <location>
        <begin position="431"/>
        <end position="452"/>
    </location>
</feature>
<keyword evidence="6" id="KW-0325">Glycoprotein</keyword>
<dbReference type="PROSITE" id="PS50850">
    <property type="entry name" value="MFS"/>
    <property type="match status" value="1"/>
</dbReference>
<dbReference type="Gene3D" id="1.20.1720.10">
    <property type="entry name" value="Multidrug resistance protein D"/>
    <property type="match status" value="1"/>
</dbReference>
<feature type="transmembrane region" description="Helical" evidence="8">
    <location>
        <begin position="92"/>
        <end position="111"/>
    </location>
</feature>
<evidence type="ECO:0000256" key="7">
    <source>
        <dbReference type="SAM" id="MobiDB-lite"/>
    </source>
</evidence>
<evidence type="ECO:0000313" key="10">
    <source>
        <dbReference type="EMBL" id="KAF4964953.1"/>
    </source>
</evidence>
<evidence type="ECO:0000256" key="8">
    <source>
        <dbReference type="SAM" id="Phobius"/>
    </source>
</evidence>
<keyword evidence="5 8" id="KW-0472">Membrane</keyword>
<feature type="transmembrane region" description="Helical" evidence="8">
    <location>
        <begin position="62"/>
        <end position="80"/>
    </location>
</feature>
<dbReference type="GO" id="GO:0022857">
    <property type="term" value="F:transmembrane transporter activity"/>
    <property type="evidence" value="ECO:0007669"/>
    <property type="project" value="InterPro"/>
</dbReference>
<name>A0A8H4X7M5_9HYPO</name>
<sequence>MGTEEPLTGKTEAVSLSANPSAPVVVNDPSVPGDDGIELNENTTGQLSEETASNKANDRHTWQFYVIFTGLILSGLLSALDGAIVSTALPTIVSELNIGADYVWVANIYFLTRQKMLIRSRPVSAVSQPLFGQLSDIWGRRWVFLATVGIFTLGSGLCGGASTGDMLIAARAVQGIGGGGINMIIDLIICDLVPMRERAKYMGVLFAVITVFTSIGPLVGGALAQAGAWRWAFYLNLPIGGPILVVMWMFLRVGKPAERGFRQKIWLVDFWGIGLLTVSTIATLYALTYGGSARSWTDSSVITPLVAGLLILVMFVLFEGTSIPKQPVTPYRLFANRTSAAAFYVSFQHALLSNWVLYMYPLYFQAVYNVSPTKSGLYLLPFVFSFPVAAAVSGTLVAKHGRYRPVHQLGFALITLGCGLSALLGPSTSEALWVFLLFFIGAGLGMIMTCLLPAVQVKLTEADTALSTGSWAFVRSVGIIWGVSIPAAVFNNQVDRHLPSIQDDAARVALSGGQAYSRASKDFINSFSGEVRDQVLSVYSKSLRFVWLISIVFAGSALLVSFLEQEVSLRQDLSTEYGLEKEKKTTESSESSQQADEGVLAESVPSTAPAVSAT</sequence>
<dbReference type="SUPFAM" id="SSF103473">
    <property type="entry name" value="MFS general substrate transporter"/>
    <property type="match status" value="1"/>
</dbReference>
<evidence type="ECO:0000256" key="4">
    <source>
        <dbReference type="ARBA" id="ARBA00022989"/>
    </source>
</evidence>
<feature type="transmembrane region" description="Helical" evidence="8">
    <location>
        <begin position="545"/>
        <end position="563"/>
    </location>
</feature>
<keyword evidence="11" id="KW-1185">Reference proteome</keyword>
<keyword evidence="3 8" id="KW-0812">Transmembrane</keyword>
<reference evidence="10" key="1">
    <citation type="journal article" date="2020" name="BMC Genomics">
        <title>Correction to: Identification and distribution of gene clusters required for synthesis of sphingolipid metabolism inhibitors in diverse species of the filamentous fungus Fusarium.</title>
        <authorList>
            <person name="Kim H.S."/>
            <person name="Lohmar J.M."/>
            <person name="Busman M."/>
            <person name="Brown D.W."/>
            <person name="Naumann T.A."/>
            <person name="Divon H.H."/>
            <person name="Lysoe E."/>
            <person name="Uhlig S."/>
            <person name="Proctor R.H."/>
        </authorList>
    </citation>
    <scope>NUCLEOTIDE SEQUENCE</scope>
    <source>
        <strain evidence="10">NRRL 20472</strain>
    </source>
</reference>
<reference evidence="10" key="2">
    <citation type="submission" date="2020-05" db="EMBL/GenBank/DDBJ databases">
        <authorList>
            <person name="Kim H.-S."/>
            <person name="Proctor R.H."/>
            <person name="Brown D.W."/>
        </authorList>
    </citation>
    <scope>NUCLEOTIDE SEQUENCE</scope>
    <source>
        <strain evidence="10">NRRL 20472</strain>
    </source>
</reference>
<organism evidence="10 11">
    <name type="scientific">Fusarium sarcochroum</name>
    <dbReference type="NCBI Taxonomy" id="1208366"/>
    <lineage>
        <taxon>Eukaryota</taxon>
        <taxon>Fungi</taxon>
        <taxon>Dikarya</taxon>
        <taxon>Ascomycota</taxon>
        <taxon>Pezizomycotina</taxon>
        <taxon>Sordariomycetes</taxon>
        <taxon>Hypocreomycetidae</taxon>
        <taxon>Hypocreales</taxon>
        <taxon>Nectriaceae</taxon>
        <taxon>Fusarium</taxon>
        <taxon>Fusarium lateritium species complex</taxon>
    </lineage>
</organism>
<dbReference type="Pfam" id="PF07690">
    <property type="entry name" value="MFS_1"/>
    <property type="match status" value="1"/>
</dbReference>
<evidence type="ECO:0000256" key="5">
    <source>
        <dbReference type="ARBA" id="ARBA00023136"/>
    </source>
</evidence>
<feature type="region of interest" description="Disordered" evidence="7">
    <location>
        <begin position="578"/>
        <end position="614"/>
    </location>
</feature>
<dbReference type="AlphaFoldDB" id="A0A8H4X7M5"/>
<keyword evidence="4 8" id="KW-1133">Transmembrane helix</keyword>
<feature type="transmembrane region" description="Helical" evidence="8">
    <location>
        <begin position="201"/>
        <end position="219"/>
    </location>
</feature>
<feature type="transmembrane region" description="Helical" evidence="8">
    <location>
        <begin position="472"/>
        <end position="490"/>
    </location>
</feature>
<evidence type="ECO:0000256" key="2">
    <source>
        <dbReference type="ARBA" id="ARBA00022448"/>
    </source>
</evidence>
<dbReference type="Gene3D" id="1.20.1250.20">
    <property type="entry name" value="MFS general substrate transporter like domains"/>
    <property type="match status" value="1"/>
</dbReference>
<comment type="subcellular location">
    <subcellularLocation>
        <location evidence="1">Membrane</location>
        <topology evidence="1">Multi-pass membrane protein</topology>
    </subcellularLocation>
</comment>
<keyword evidence="2" id="KW-0813">Transport</keyword>
<gene>
    <name evidence="10" type="ORF">FSARC_7180</name>
</gene>
<dbReference type="PANTHER" id="PTHR23501:SF187">
    <property type="entry name" value="MAJOR FACILITATOR SUPERFAMILY (MFS) PROFILE DOMAIN-CONTAINING PROTEIN"/>
    <property type="match status" value="1"/>
</dbReference>
<feature type="transmembrane region" description="Helical" evidence="8">
    <location>
        <begin position="265"/>
        <end position="287"/>
    </location>
</feature>
<protein>
    <recommendedName>
        <fullName evidence="9">Major facilitator superfamily (MFS) profile domain-containing protein</fullName>
    </recommendedName>
</protein>
<dbReference type="InterPro" id="IPR036259">
    <property type="entry name" value="MFS_trans_sf"/>
</dbReference>
<evidence type="ECO:0000256" key="3">
    <source>
        <dbReference type="ARBA" id="ARBA00022692"/>
    </source>
</evidence>
<feature type="transmembrane region" description="Helical" evidence="8">
    <location>
        <begin position="142"/>
        <end position="162"/>
    </location>
</feature>
<feature type="region of interest" description="Disordered" evidence="7">
    <location>
        <begin position="1"/>
        <end position="34"/>
    </location>
</feature>
<dbReference type="EMBL" id="JABEXW010000381">
    <property type="protein sequence ID" value="KAF4964953.1"/>
    <property type="molecule type" value="Genomic_DNA"/>
</dbReference>
<feature type="transmembrane region" description="Helical" evidence="8">
    <location>
        <begin position="339"/>
        <end position="358"/>
    </location>
</feature>
<accession>A0A8H4X7M5</accession>